<evidence type="ECO:0000313" key="4">
    <source>
        <dbReference type="Proteomes" id="UP000076798"/>
    </source>
</evidence>
<keyword evidence="4" id="KW-1185">Reference proteome</keyword>
<proteinExistence type="predicted"/>
<organism evidence="3 4">
    <name type="scientific">Sistotremastrum suecicum HHB10207 ss-3</name>
    <dbReference type="NCBI Taxonomy" id="1314776"/>
    <lineage>
        <taxon>Eukaryota</taxon>
        <taxon>Fungi</taxon>
        <taxon>Dikarya</taxon>
        <taxon>Basidiomycota</taxon>
        <taxon>Agaricomycotina</taxon>
        <taxon>Agaricomycetes</taxon>
        <taxon>Sistotremastrales</taxon>
        <taxon>Sistotremastraceae</taxon>
        <taxon>Sistotremastrum</taxon>
    </lineage>
</organism>
<name>A0A165ZM96_9AGAM</name>
<reference evidence="3 4" key="1">
    <citation type="journal article" date="2016" name="Mol. Biol. Evol.">
        <title>Comparative Genomics of Early-Diverging Mushroom-Forming Fungi Provides Insights into the Origins of Lignocellulose Decay Capabilities.</title>
        <authorList>
            <person name="Nagy L.G."/>
            <person name="Riley R."/>
            <person name="Tritt A."/>
            <person name="Adam C."/>
            <person name="Daum C."/>
            <person name="Floudas D."/>
            <person name="Sun H."/>
            <person name="Yadav J.S."/>
            <person name="Pangilinan J."/>
            <person name="Larsson K.H."/>
            <person name="Matsuura K."/>
            <person name="Barry K."/>
            <person name="Labutti K."/>
            <person name="Kuo R."/>
            <person name="Ohm R.A."/>
            <person name="Bhattacharya S.S."/>
            <person name="Shirouzu T."/>
            <person name="Yoshinaga Y."/>
            <person name="Martin F.M."/>
            <person name="Grigoriev I.V."/>
            <person name="Hibbett D.S."/>
        </authorList>
    </citation>
    <scope>NUCLEOTIDE SEQUENCE [LARGE SCALE GENOMIC DNA]</scope>
    <source>
        <strain evidence="3 4">HHB10207 ss-3</strain>
    </source>
</reference>
<feature type="chain" id="PRO_5007870107" evidence="2">
    <location>
        <begin position="31"/>
        <end position="160"/>
    </location>
</feature>
<feature type="region of interest" description="Disordered" evidence="1">
    <location>
        <begin position="94"/>
        <end position="119"/>
    </location>
</feature>
<dbReference type="AlphaFoldDB" id="A0A165ZM96"/>
<protein>
    <submittedName>
        <fullName evidence="3">Uncharacterized protein</fullName>
    </submittedName>
</protein>
<gene>
    <name evidence="3" type="ORF">SISSUDRAFT_1122242</name>
</gene>
<dbReference type="EMBL" id="KV428181">
    <property type="protein sequence ID" value="KZT34443.1"/>
    <property type="molecule type" value="Genomic_DNA"/>
</dbReference>
<dbReference type="Proteomes" id="UP000076798">
    <property type="component" value="Unassembled WGS sequence"/>
</dbReference>
<keyword evidence="2" id="KW-0732">Signal</keyword>
<evidence type="ECO:0000256" key="2">
    <source>
        <dbReference type="SAM" id="SignalP"/>
    </source>
</evidence>
<feature type="signal peptide" evidence="2">
    <location>
        <begin position="1"/>
        <end position="30"/>
    </location>
</feature>
<evidence type="ECO:0000256" key="1">
    <source>
        <dbReference type="SAM" id="MobiDB-lite"/>
    </source>
</evidence>
<sequence>MFCFLSRRVSIAAIFTWSLAVMLCSTPVGASPIPEPIDSRLASIISSNRFYKFTTGLFAPRAGVEARCRSRCLTVDATTDSVEPSTTVTFVTATPVATPSSEPESASEPESPAEAAPEPVVLTSGASQSMKTIFEVVLGGKWGSVGVAVSAASLGMMMAL</sequence>
<accession>A0A165ZM96</accession>
<evidence type="ECO:0000313" key="3">
    <source>
        <dbReference type="EMBL" id="KZT34443.1"/>
    </source>
</evidence>